<feature type="signal peptide" evidence="2">
    <location>
        <begin position="1"/>
        <end position="29"/>
    </location>
</feature>
<dbReference type="Proteomes" id="UP000285712">
    <property type="component" value="Unassembled WGS sequence"/>
</dbReference>
<evidence type="ECO:0000313" key="3">
    <source>
        <dbReference type="EMBL" id="RHY50004.1"/>
    </source>
</evidence>
<organism evidence="3 7">
    <name type="scientific">Aphanomyces astaci</name>
    <name type="common">Crayfish plague agent</name>
    <dbReference type="NCBI Taxonomy" id="112090"/>
    <lineage>
        <taxon>Eukaryota</taxon>
        <taxon>Sar</taxon>
        <taxon>Stramenopiles</taxon>
        <taxon>Oomycota</taxon>
        <taxon>Saprolegniomycetes</taxon>
        <taxon>Saprolegniales</taxon>
        <taxon>Verrucalvaceae</taxon>
        <taxon>Aphanomyces</taxon>
    </lineage>
</organism>
<gene>
    <name evidence="6" type="ORF">DYB26_015582</name>
    <name evidence="4" type="ORF">DYB35_007420</name>
    <name evidence="5" type="ORF">DYB37_001624</name>
    <name evidence="3" type="ORF">DYB38_007308</name>
</gene>
<dbReference type="Proteomes" id="UP000286510">
    <property type="component" value="Unassembled WGS sequence"/>
</dbReference>
<reference evidence="7 8" key="1">
    <citation type="submission" date="2018-08" db="EMBL/GenBank/DDBJ databases">
        <title>Aphanomyces genome sequencing and annotation.</title>
        <authorList>
            <person name="Minardi D."/>
            <person name="Oidtmann B."/>
            <person name="Van Der Giezen M."/>
            <person name="Studholme D.J."/>
        </authorList>
    </citation>
    <scope>NUCLEOTIDE SEQUENCE [LARGE SCALE GENOMIC DNA]</scope>
    <source>
        <strain evidence="5 8">Da</strain>
        <strain evidence="6 10">FDL457</strain>
        <strain evidence="3 7">SA</strain>
        <strain evidence="4 9">Sv</strain>
    </source>
</reference>
<feature type="region of interest" description="Disordered" evidence="1">
    <location>
        <begin position="166"/>
        <end position="193"/>
    </location>
</feature>
<feature type="region of interest" description="Disordered" evidence="1">
    <location>
        <begin position="226"/>
        <end position="299"/>
    </location>
</feature>
<dbReference type="EMBL" id="QUTG01005773">
    <property type="protein sequence ID" value="RHY85056.1"/>
    <property type="molecule type" value="Genomic_DNA"/>
</dbReference>
<evidence type="ECO:0000313" key="6">
    <source>
        <dbReference type="EMBL" id="RHZ34555.1"/>
    </source>
</evidence>
<dbReference type="AlphaFoldDB" id="A0A397CVC2"/>
<dbReference type="EMBL" id="QUTH01003281">
    <property type="protein sequence ID" value="RHZ20446.1"/>
    <property type="molecule type" value="Genomic_DNA"/>
</dbReference>
<accession>A0A397CVC2</accession>
<dbReference type="EMBL" id="QUTF01009680">
    <property type="protein sequence ID" value="RHZ34555.1"/>
    <property type="molecule type" value="Genomic_DNA"/>
</dbReference>
<protein>
    <submittedName>
        <fullName evidence="3">Uncharacterized protein</fullName>
    </submittedName>
</protein>
<evidence type="ECO:0000256" key="1">
    <source>
        <dbReference type="SAM" id="MobiDB-lite"/>
    </source>
</evidence>
<dbReference type="Proteomes" id="UP000265716">
    <property type="component" value="Unassembled WGS sequence"/>
</dbReference>
<evidence type="ECO:0000313" key="9">
    <source>
        <dbReference type="Proteomes" id="UP000285712"/>
    </source>
</evidence>
<sequence>MLLPRRSVGGDTMALLVVVVAAFVDLVDDTELDRDGRPVSEDAAEPPNPDLPPLAYVGLAAGVDDREDRGGALGSADDREMGAEDGDGLSGSLDDFTELARVGTMLDGVDNVREDDEEAADVAVDVPRARKEDSRGTGIEDGRVRGTVVEDDDPKAYEGALGRLDTGFDLEDDDEDDDETRFGLVSRDGGGGDDAMKLSSVWQEISEYCDSESKLAVSSKSRVFTTVGLGGNMSVSTSTRDRRRSMVEMDTRDAPSRSASRMSLSSLVSCPSAMTSGGTENPSSSSWSSESSRSSTSMN</sequence>
<feature type="region of interest" description="Disordered" evidence="1">
    <location>
        <begin position="32"/>
        <end position="94"/>
    </location>
</feature>
<evidence type="ECO:0000313" key="8">
    <source>
        <dbReference type="Proteomes" id="UP000285430"/>
    </source>
</evidence>
<evidence type="ECO:0000313" key="7">
    <source>
        <dbReference type="Proteomes" id="UP000265716"/>
    </source>
</evidence>
<dbReference type="Proteomes" id="UP000285430">
    <property type="component" value="Unassembled WGS sequence"/>
</dbReference>
<evidence type="ECO:0000256" key="2">
    <source>
        <dbReference type="SAM" id="SignalP"/>
    </source>
</evidence>
<feature type="compositionally biased region" description="Low complexity" evidence="1">
    <location>
        <begin position="256"/>
        <end position="274"/>
    </location>
</feature>
<feature type="compositionally biased region" description="Basic and acidic residues" evidence="1">
    <location>
        <begin position="244"/>
        <end position="255"/>
    </location>
</feature>
<feature type="compositionally biased region" description="Basic and acidic residues" evidence="1">
    <location>
        <begin position="63"/>
        <end position="82"/>
    </location>
</feature>
<keyword evidence="2" id="KW-0732">Signal</keyword>
<evidence type="ECO:0000313" key="4">
    <source>
        <dbReference type="EMBL" id="RHY85056.1"/>
    </source>
</evidence>
<feature type="chain" id="PRO_5036334660" evidence="2">
    <location>
        <begin position="30"/>
        <end position="299"/>
    </location>
</feature>
<name>A0A397CVC2_APHAT</name>
<dbReference type="EMBL" id="QUTC01006869">
    <property type="protein sequence ID" value="RHY50004.1"/>
    <property type="molecule type" value="Genomic_DNA"/>
</dbReference>
<feature type="compositionally biased region" description="Low complexity" evidence="1">
    <location>
        <begin position="283"/>
        <end position="299"/>
    </location>
</feature>
<feature type="compositionally biased region" description="Acidic residues" evidence="1">
    <location>
        <begin position="168"/>
        <end position="179"/>
    </location>
</feature>
<evidence type="ECO:0000313" key="10">
    <source>
        <dbReference type="Proteomes" id="UP000286510"/>
    </source>
</evidence>
<evidence type="ECO:0000313" key="5">
    <source>
        <dbReference type="EMBL" id="RHZ20446.1"/>
    </source>
</evidence>
<proteinExistence type="predicted"/>
<comment type="caution">
    <text evidence="3">The sequence shown here is derived from an EMBL/GenBank/DDBJ whole genome shotgun (WGS) entry which is preliminary data.</text>
</comment>